<name>A0A1M7KM47_9FIRM</name>
<evidence type="ECO:0000313" key="14">
    <source>
        <dbReference type="Proteomes" id="UP000184375"/>
    </source>
</evidence>
<dbReference type="Pfam" id="PF00999">
    <property type="entry name" value="Na_H_Exchanger"/>
    <property type="match status" value="1"/>
</dbReference>
<evidence type="ECO:0000313" key="13">
    <source>
        <dbReference type="EMBL" id="SHM66540.1"/>
    </source>
</evidence>
<feature type="transmembrane region" description="Helical" evidence="11">
    <location>
        <begin position="81"/>
        <end position="107"/>
    </location>
</feature>
<keyword evidence="8" id="KW-0406">Ion transport</keyword>
<dbReference type="InterPro" id="IPR038770">
    <property type="entry name" value="Na+/solute_symporter_sf"/>
</dbReference>
<feature type="domain" description="Cation/H+ exchanger transmembrane" evidence="12">
    <location>
        <begin position="13"/>
        <end position="373"/>
    </location>
</feature>
<evidence type="ECO:0000256" key="2">
    <source>
        <dbReference type="ARBA" id="ARBA00005551"/>
    </source>
</evidence>
<dbReference type="GO" id="GO:0016020">
    <property type="term" value="C:membrane"/>
    <property type="evidence" value="ECO:0007669"/>
    <property type="project" value="UniProtKB-SubCell"/>
</dbReference>
<gene>
    <name evidence="13" type="ORF">SAMN05660826_01613</name>
</gene>
<protein>
    <submittedName>
        <fullName evidence="13">Transporter, CPA2 family</fullName>
    </submittedName>
</protein>
<keyword evidence="7" id="KW-0915">Sodium</keyword>
<comment type="similarity">
    <text evidence="2">Belongs to the monovalent cation:proton antiporter 2 (CPA2) transporter (TC 2.A.37) family.</text>
</comment>
<evidence type="ECO:0000256" key="4">
    <source>
        <dbReference type="ARBA" id="ARBA00022449"/>
    </source>
</evidence>
<dbReference type="OrthoDB" id="9793589at2"/>
<proteinExistence type="inferred from homology"/>
<reference evidence="14" key="1">
    <citation type="submission" date="2016-11" db="EMBL/GenBank/DDBJ databases">
        <authorList>
            <person name="Varghese N."/>
            <person name="Submissions S."/>
        </authorList>
    </citation>
    <scope>NUCLEOTIDE SEQUENCE [LARGE SCALE GENOMIC DNA]</scope>
    <source>
        <strain evidence="14">DSM 18802</strain>
    </source>
</reference>
<keyword evidence="14" id="KW-1185">Reference proteome</keyword>
<dbReference type="AlphaFoldDB" id="A0A1M7KM47"/>
<evidence type="ECO:0000256" key="6">
    <source>
        <dbReference type="ARBA" id="ARBA00022989"/>
    </source>
</evidence>
<feature type="transmembrane region" description="Helical" evidence="11">
    <location>
        <begin position="143"/>
        <end position="168"/>
    </location>
</feature>
<keyword evidence="10" id="KW-0739">Sodium transport</keyword>
<feature type="transmembrane region" description="Helical" evidence="11">
    <location>
        <begin position="283"/>
        <end position="307"/>
    </location>
</feature>
<evidence type="ECO:0000256" key="7">
    <source>
        <dbReference type="ARBA" id="ARBA00023053"/>
    </source>
</evidence>
<dbReference type="GO" id="GO:0015297">
    <property type="term" value="F:antiporter activity"/>
    <property type="evidence" value="ECO:0007669"/>
    <property type="project" value="UniProtKB-KW"/>
</dbReference>
<feature type="transmembrane region" description="Helical" evidence="11">
    <location>
        <begin position="113"/>
        <end position="131"/>
    </location>
</feature>
<dbReference type="EMBL" id="FRCR01000009">
    <property type="protein sequence ID" value="SHM66540.1"/>
    <property type="molecule type" value="Genomic_DNA"/>
</dbReference>
<feature type="transmembrane region" description="Helical" evidence="11">
    <location>
        <begin position="260"/>
        <end position="277"/>
    </location>
</feature>
<feature type="transmembrane region" description="Helical" evidence="11">
    <location>
        <begin position="28"/>
        <end position="46"/>
    </location>
</feature>
<evidence type="ECO:0000256" key="8">
    <source>
        <dbReference type="ARBA" id="ARBA00023065"/>
    </source>
</evidence>
<dbReference type="RefSeq" id="WP_073257509.1">
    <property type="nucleotide sequence ID" value="NZ_FRCR01000009.1"/>
</dbReference>
<feature type="transmembrane region" description="Helical" evidence="11">
    <location>
        <begin position="231"/>
        <end position="248"/>
    </location>
</feature>
<dbReference type="Proteomes" id="UP000184375">
    <property type="component" value="Unassembled WGS sequence"/>
</dbReference>
<evidence type="ECO:0000256" key="1">
    <source>
        <dbReference type="ARBA" id="ARBA00004141"/>
    </source>
</evidence>
<sequence length="389" mass="40850">MNLLELAIVLGVARIGSYVAARLRQVNVLGQIVAGLIIGPSLLGLVHSEHTLEFMAEIGVVLLMFLAGLETDTSDLLASGFSSALIALGGVVLPFLSGVAVGLAAGISLPESLFLGTMLTATSVSITVQTLREMGKLNSKEGIAILAAAVIDDVLGILLLTFVIGFIAGGTNILPLVEKIGGFTIFIVGLAIVFSRCENLITMFMRPGNRFITFSMVICFAVAYLAEKAEIAAITGAYAAGLIFSNYKTKDKIAKGIEDLAYLFFTPIFFASIGLKVDVRTMIGGIGFSVAVIILAVLGKIIGCGIMARLSGFDWRESLTIGAGMVPRGEVALIIVNMGLKKGIVSPSLFSASVMMVLVTTLLAPPLIKLFFKKERVGSVLNGNNSQQA</sequence>
<dbReference type="GO" id="GO:1902600">
    <property type="term" value="P:proton transmembrane transport"/>
    <property type="evidence" value="ECO:0007669"/>
    <property type="project" value="InterPro"/>
</dbReference>
<evidence type="ECO:0000256" key="3">
    <source>
        <dbReference type="ARBA" id="ARBA00022448"/>
    </source>
</evidence>
<evidence type="ECO:0000259" key="12">
    <source>
        <dbReference type="Pfam" id="PF00999"/>
    </source>
</evidence>
<feature type="transmembrane region" description="Helical" evidence="11">
    <location>
        <begin position="52"/>
        <end position="69"/>
    </location>
</feature>
<feature type="transmembrane region" description="Helical" evidence="11">
    <location>
        <begin position="209"/>
        <end position="225"/>
    </location>
</feature>
<evidence type="ECO:0000256" key="5">
    <source>
        <dbReference type="ARBA" id="ARBA00022692"/>
    </source>
</evidence>
<keyword evidence="9 11" id="KW-0472">Membrane</keyword>
<accession>A0A1M7KM47</accession>
<keyword evidence="5 11" id="KW-0812">Transmembrane</keyword>
<dbReference type="PANTHER" id="PTHR43562:SF3">
    <property type="entry name" value="SODIUM ION_PROTON EXCHANGER (EUROFUNG)"/>
    <property type="match status" value="1"/>
</dbReference>
<keyword evidence="3" id="KW-0813">Transport</keyword>
<organism evidence="13 14">
    <name type="scientific">Caldanaerovirga acetigignens</name>
    <dbReference type="NCBI Taxonomy" id="447595"/>
    <lineage>
        <taxon>Bacteria</taxon>
        <taxon>Bacillati</taxon>
        <taxon>Bacillota</taxon>
        <taxon>Clostridia</taxon>
        <taxon>Thermosediminibacterales</taxon>
        <taxon>Thermosediminibacteraceae</taxon>
        <taxon>Caldanaerovirga</taxon>
    </lineage>
</organism>
<evidence type="ECO:0000256" key="11">
    <source>
        <dbReference type="SAM" id="Phobius"/>
    </source>
</evidence>
<keyword evidence="4" id="KW-0050">Antiport</keyword>
<dbReference type="STRING" id="447595.SAMN05660826_01613"/>
<comment type="subcellular location">
    <subcellularLocation>
        <location evidence="1">Membrane</location>
        <topology evidence="1">Multi-pass membrane protein</topology>
    </subcellularLocation>
</comment>
<dbReference type="Gene3D" id="1.20.1530.20">
    <property type="match status" value="1"/>
</dbReference>
<dbReference type="InterPro" id="IPR006153">
    <property type="entry name" value="Cation/H_exchanger_TM"/>
</dbReference>
<dbReference type="PANTHER" id="PTHR43562">
    <property type="entry name" value="NAPA-TYPE SODIUM/HYDROGEN ANTIPORTER"/>
    <property type="match status" value="1"/>
</dbReference>
<dbReference type="GO" id="GO:0006814">
    <property type="term" value="P:sodium ion transport"/>
    <property type="evidence" value="ECO:0007669"/>
    <property type="project" value="UniProtKB-KW"/>
</dbReference>
<feature type="transmembrane region" description="Helical" evidence="11">
    <location>
        <begin position="319"/>
        <end position="340"/>
    </location>
</feature>
<evidence type="ECO:0000256" key="10">
    <source>
        <dbReference type="ARBA" id="ARBA00023201"/>
    </source>
</evidence>
<keyword evidence="6 11" id="KW-1133">Transmembrane helix</keyword>
<evidence type="ECO:0000256" key="9">
    <source>
        <dbReference type="ARBA" id="ARBA00023136"/>
    </source>
</evidence>
<feature type="transmembrane region" description="Helical" evidence="11">
    <location>
        <begin position="180"/>
        <end position="197"/>
    </location>
</feature>
<feature type="transmembrane region" description="Helical" evidence="11">
    <location>
        <begin position="352"/>
        <end position="372"/>
    </location>
</feature>